<evidence type="ECO:0000313" key="28">
    <source>
        <dbReference type="Proteomes" id="UP000261620"/>
    </source>
</evidence>
<evidence type="ECO:0000256" key="22">
    <source>
        <dbReference type="SAM" id="MobiDB-lite"/>
    </source>
</evidence>
<evidence type="ECO:0000256" key="11">
    <source>
        <dbReference type="ARBA" id="ARBA00023034"/>
    </source>
</evidence>
<dbReference type="PANTHER" id="PTHR24045:SF0">
    <property type="entry name" value="N-ACETYLGLUCOSAMINE-1-PHOSPHOTRANSFERASE SUBUNITS ALPHA_BETA"/>
    <property type="match status" value="1"/>
</dbReference>
<evidence type="ECO:0000256" key="9">
    <source>
        <dbReference type="ARBA" id="ARBA00022968"/>
    </source>
</evidence>
<keyword evidence="11" id="KW-0333">Golgi apparatus</keyword>
<feature type="transmembrane region" description="Helical" evidence="23">
    <location>
        <begin position="23"/>
        <end position="43"/>
    </location>
</feature>
<dbReference type="Pfam" id="PF18440">
    <property type="entry name" value="GlcNAc-1_reg"/>
    <property type="match status" value="1"/>
</dbReference>
<evidence type="ECO:0000256" key="15">
    <source>
        <dbReference type="ARBA" id="ARBA00050775"/>
    </source>
</evidence>
<dbReference type="InterPro" id="IPR031358">
    <property type="entry name" value="Stealth_CR1"/>
</dbReference>
<evidence type="ECO:0000256" key="5">
    <source>
        <dbReference type="ARBA" id="ARBA00022692"/>
    </source>
</evidence>
<dbReference type="Pfam" id="PF17102">
    <property type="entry name" value="Stealth_CR3"/>
    <property type="match status" value="1"/>
</dbReference>
<dbReference type="InterPro" id="IPR041536">
    <property type="entry name" value="GNPTAB_reg"/>
</dbReference>
<evidence type="ECO:0000259" key="24">
    <source>
        <dbReference type="PROSITE" id="PS50222"/>
    </source>
</evidence>
<evidence type="ECO:0000313" key="27">
    <source>
        <dbReference type="Ensembl" id="ENSMMOP00000001632.1"/>
    </source>
</evidence>
<dbReference type="Pfam" id="PF17103">
    <property type="entry name" value="Stealth_CR4"/>
    <property type="match status" value="1"/>
</dbReference>
<dbReference type="GO" id="GO:0005509">
    <property type="term" value="F:calcium ion binding"/>
    <property type="evidence" value="ECO:0007669"/>
    <property type="project" value="InterPro"/>
</dbReference>
<feature type="region of interest" description="Disordered" evidence="22">
    <location>
        <begin position="176"/>
        <end position="196"/>
    </location>
</feature>
<keyword evidence="28" id="KW-1185">Reference proteome</keyword>
<dbReference type="InterPro" id="IPR010506">
    <property type="entry name" value="DMAP1-bd"/>
</dbReference>
<reference evidence="27" key="2">
    <citation type="submission" date="2025-09" db="UniProtKB">
        <authorList>
            <consortium name="Ensembl"/>
        </authorList>
    </citation>
    <scope>IDENTIFICATION</scope>
</reference>
<evidence type="ECO:0000256" key="14">
    <source>
        <dbReference type="ARBA" id="ARBA00023180"/>
    </source>
</evidence>
<dbReference type="SMART" id="SM00004">
    <property type="entry name" value="NL"/>
    <property type="match status" value="2"/>
</dbReference>
<evidence type="ECO:0000259" key="26">
    <source>
        <dbReference type="PROSITE" id="PS51912"/>
    </source>
</evidence>
<reference evidence="27" key="1">
    <citation type="submission" date="2025-08" db="UniProtKB">
        <authorList>
            <consortium name="Ensembl"/>
        </authorList>
    </citation>
    <scope>IDENTIFICATION</scope>
</reference>
<keyword evidence="5 23" id="KW-0812">Transmembrane</keyword>
<dbReference type="Pfam" id="PF17101">
    <property type="entry name" value="Stealth_CR1"/>
    <property type="match status" value="1"/>
</dbReference>
<dbReference type="InterPro" id="IPR031356">
    <property type="entry name" value="Stealth_CR4"/>
</dbReference>
<dbReference type="FunFam" id="3.30.300.320:FF:000002">
    <property type="entry name" value="N-acetylglucosamine-1-phosphotransferase subunits alpha/beta isoform X1"/>
    <property type="match status" value="1"/>
</dbReference>
<dbReference type="InterPro" id="IPR047141">
    <property type="entry name" value="Stealth"/>
</dbReference>
<evidence type="ECO:0000256" key="18">
    <source>
        <dbReference type="ARBA" id="ARBA00070893"/>
    </source>
</evidence>
<evidence type="ECO:0000256" key="7">
    <source>
        <dbReference type="ARBA" id="ARBA00022737"/>
    </source>
</evidence>
<evidence type="ECO:0000256" key="17">
    <source>
        <dbReference type="ARBA" id="ARBA00066709"/>
    </source>
</evidence>
<evidence type="ECO:0000256" key="3">
    <source>
        <dbReference type="ARBA" id="ARBA00007583"/>
    </source>
</evidence>
<dbReference type="PROSITE" id="PS51912">
    <property type="entry name" value="DMAP1_BIND"/>
    <property type="match status" value="1"/>
</dbReference>
<sequence length="1198" mass="136117">MVVVNSVLKLLQRQTYTCLSHRYGLYLCFGGLVLMIVSAFQFGEVVVEWSRDQYHVMFDSYRDNVGGKSFQSRLCLPMPIDVVYTWVNGTDVALLKELKTVKEQMEEEQRALRERLGKNASDTTEPECLLSHCIVAPMLALDPALPANITLFFSPFQPSAAASVLVYHSQTDGTRTQKMPLDSNIRPQTNPLTTDKEAPGLIRMQSLAYLSGFPGSFKETEQLRAKLPSVITNKIKQLELYSEASIALLHLKTPQDFTDLAQQAKKNLKQSISKYSFPGQSKQDEDVSASRFEDNEELRYSLRSVERHAPWVRHIFIVTNGQIPSWLNLDNPRVTVVTHQDIFQNHSHLPTFSSPAIETHIHRIQGLSQKFIYLNDDVMFGKDVWPDDFYTHSKGQKVYLTWPVPNCAEGCPGSWIKDSYCDKACNNSACDWDGGDCGAVSSRFVAGGGGGAGGQVWQFPGGLGGLGGTSYCNQGCANSWLADKFCDQACNVLACGFDAGDCGQEHFGELYHMTLLRHESLYTLPEGEIRPYFSFDGLARRVSEAHVSDNVAVRHTSIANKWKTIHLLLHPGHNATQIHYNITFQKEDDTEFTMSFSVAVDTREVPQANVSQATSKDDDEKSKPTPTPEPPFPFSDIPEDKRAPKIQEKMPDELQVVIEVPSLNISLLPAAVHSELQKLEEKLLIGDITVKGYNLTKAELLKPYMTLAQNQLAGHSQPTNQDAAKILGKPFKDLLEESRGQGDERAGSINHRNQNSKEEMPGSDMAVQDKAATHLIPLHINDEHKKDFNAVITRPMTPKLLNSISKNKKLPSQAEAAAGPVGRRLHHFIVADRGFLPWERKKYFQDLLEEEERLQRELSYEPDGAATGRRLQDTFADSLRYVNKLLNSQFGFTSRKVPAHMPHMVDRLIMQELQDIFPVEFDKTSAHRVRHSEDMQFAFSYFYFLMSAQQQLNVSDVFDQIDTDHSGVLSDREIRTLATRIHELPLSLQDLTGLEQMLINCSKTLPANLTQLQLLSSTHEAYYDPSMPPVTKGLILHCKPITERIQKAFRDQNKYKFEIMGEEEIAFKMVRTNVSHVVGQLDDIRKNPRKFICLNDNIDHSHKEAATVKAVLRDFYESMFPLPSQFELPREYRNRFLHMEELQEWRVYRDKLKFWTHCVLVTLIVFTVMSFFAEQLILLKRKLFPRRRVNKDNNPERV</sequence>
<feature type="transmembrane region" description="Helical" evidence="23">
    <location>
        <begin position="1154"/>
        <end position="1179"/>
    </location>
</feature>
<dbReference type="SMART" id="SM01137">
    <property type="entry name" value="DMAP_binding"/>
    <property type="match status" value="1"/>
</dbReference>
<keyword evidence="9" id="KW-0735">Signal-anchor</keyword>
<evidence type="ECO:0000256" key="23">
    <source>
        <dbReference type="SAM" id="Phobius"/>
    </source>
</evidence>
<feature type="domain" description="LNR" evidence="25">
    <location>
        <begin position="407"/>
        <end position="437"/>
    </location>
</feature>
<dbReference type="PANTHER" id="PTHR24045">
    <property type="match status" value="1"/>
</dbReference>
<evidence type="ECO:0000256" key="12">
    <source>
        <dbReference type="ARBA" id="ARBA00023136"/>
    </source>
</evidence>
<keyword evidence="10 23" id="KW-1133">Transmembrane helix</keyword>
<dbReference type="InterPro" id="IPR000800">
    <property type="entry name" value="Notch_dom"/>
</dbReference>
<dbReference type="GO" id="GO:0003976">
    <property type="term" value="F:UDP-N-acetylglucosamine-lysosomal-enzyme N-acetylglucosaminephosphotransferase activity"/>
    <property type="evidence" value="ECO:0007669"/>
    <property type="project" value="UniProtKB-EC"/>
</dbReference>
<feature type="domain" description="EF-hand" evidence="24">
    <location>
        <begin position="949"/>
        <end position="984"/>
    </location>
</feature>
<keyword evidence="7" id="KW-0677">Repeat</keyword>
<keyword evidence="8" id="KW-0106">Calcium</keyword>
<dbReference type="GO" id="GO:0046835">
    <property type="term" value="P:carbohydrate phosphorylation"/>
    <property type="evidence" value="ECO:0007669"/>
    <property type="project" value="TreeGrafter"/>
</dbReference>
<dbReference type="Ensembl" id="ENSMMOT00000001662.1">
    <property type="protein sequence ID" value="ENSMMOP00000001632.1"/>
    <property type="gene ID" value="ENSMMOG00000001368.1"/>
</dbReference>
<evidence type="ECO:0000256" key="13">
    <source>
        <dbReference type="ARBA" id="ARBA00023157"/>
    </source>
</evidence>
<dbReference type="GO" id="GO:0000139">
    <property type="term" value="C:Golgi membrane"/>
    <property type="evidence" value="ECO:0007669"/>
    <property type="project" value="UniProtKB-SubCell"/>
</dbReference>
<evidence type="ECO:0000256" key="2">
    <source>
        <dbReference type="ARBA" id="ARBA00004614"/>
    </source>
</evidence>
<proteinExistence type="inferred from homology"/>
<dbReference type="PROSITE" id="PS50258">
    <property type="entry name" value="LNR"/>
    <property type="match status" value="1"/>
</dbReference>
<dbReference type="OMA" id="MIDRVVM"/>
<evidence type="ECO:0000256" key="16">
    <source>
        <dbReference type="ARBA" id="ARBA00057240"/>
    </source>
</evidence>
<evidence type="ECO:0000256" key="21">
    <source>
        <dbReference type="ARBA" id="ARBA00082117"/>
    </source>
</evidence>
<dbReference type="STRING" id="94237.ENSMMOP00000001632"/>
<keyword evidence="14" id="KW-0325">Glycoprotein</keyword>
<dbReference type="Pfam" id="PF00066">
    <property type="entry name" value="Notch"/>
    <property type="match status" value="2"/>
</dbReference>
<feature type="region of interest" description="Disordered" evidence="22">
    <location>
        <begin position="738"/>
        <end position="762"/>
    </location>
</feature>
<keyword evidence="13" id="KW-1015">Disulfide bond</keyword>
<evidence type="ECO:0000256" key="8">
    <source>
        <dbReference type="ARBA" id="ARBA00022837"/>
    </source>
</evidence>
<dbReference type="Gene3D" id="3.30.300.320">
    <property type="match status" value="1"/>
</dbReference>
<evidence type="ECO:0000256" key="1">
    <source>
        <dbReference type="ARBA" id="ARBA00004323"/>
    </source>
</evidence>
<evidence type="ECO:0000256" key="6">
    <source>
        <dbReference type="ARBA" id="ARBA00022723"/>
    </source>
</evidence>
<protein>
    <recommendedName>
        <fullName evidence="18">N-acetylglucosamine-1-phosphotransferase subunits alpha/beta</fullName>
        <ecNumber evidence="17">2.7.8.17</ecNumber>
    </recommendedName>
    <alternativeName>
        <fullName evidence="21">GlcNAc-1-phosphotransferase subunits alpha/beta</fullName>
    </alternativeName>
    <alternativeName>
        <fullName evidence="20">Stealth protein GNPTAB</fullName>
    </alternativeName>
    <alternativeName>
        <fullName evidence="19">UDP-N-acetylglucosamine-1-phosphotransferase subunits alpha/beta</fullName>
    </alternativeName>
</protein>
<accession>A0A3Q3VSS1</accession>
<evidence type="ECO:0000256" key="19">
    <source>
        <dbReference type="ARBA" id="ARBA00078196"/>
    </source>
</evidence>
<evidence type="ECO:0000259" key="25">
    <source>
        <dbReference type="PROSITE" id="PS50258"/>
    </source>
</evidence>
<dbReference type="Proteomes" id="UP000261620">
    <property type="component" value="Unplaced"/>
</dbReference>
<keyword evidence="4" id="KW-0808">Transferase</keyword>
<dbReference type="InterPro" id="IPR018247">
    <property type="entry name" value="EF_Hand_1_Ca_BS"/>
</dbReference>
<dbReference type="PROSITE" id="PS00018">
    <property type="entry name" value="EF_HAND_1"/>
    <property type="match status" value="1"/>
</dbReference>
<evidence type="ECO:0000256" key="4">
    <source>
        <dbReference type="ARBA" id="ARBA00022679"/>
    </source>
</evidence>
<dbReference type="GO" id="GO:0016256">
    <property type="term" value="P:N-glycan processing to lysosome"/>
    <property type="evidence" value="ECO:0007669"/>
    <property type="project" value="TreeGrafter"/>
</dbReference>
<dbReference type="InterPro" id="IPR002048">
    <property type="entry name" value="EF_hand_dom"/>
</dbReference>
<keyword evidence="12 23" id="KW-0472">Membrane</keyword>
<evidence type="ECO:0000256" key="10">
    <source>
        <dbReference type="ARBA" id="ARBA00022989"/>
    </source>
</evidence>
<comment type="similarity">
    <text evidence="3">Belongs to the stealth family.</text>
</comment>
<keyword evidence="6" id="KW-0479">Metal-binding</keyword>
<comment type="function">
    <text evidence="16">Catalyzes the formation of mannose 6-phosphate (M6P) markers on high mannose type oligosaccharides in the Golgi apparatus. M6P residues are required to bind to the M6P receptors (MPR), which mediate the vesicular transport of lysosomal enzymes to the endosomal/prelysosomal compartment.</text>
</comment>
<name>A0A3Q3VSS1_MOLML</name>
<comment type="subcellular location">
    <subcellularLocation>
        <location evidence="2">Golgi apparatus membrane</location>
        <topology evidence="2">Single-pass type I membrane protein</topology>
    </subcellularLocation>
    <subcellularLocation>
        <location evidence="1">Golgi apparatus membrane</location>
        <topology evidence="1">Single-pass type II membrane protein</topology>
    </subcellularLocation>
</comment>
<evidence type="ECO:0000256" key="20">
    <source>
        <dbReference type="ARBA" id="ARBA00079995"/>
    </source>
</evidence>
<dbReference type="Pfam" id="PF06464">
    <property type="entry name" value="DMAP_binding"/>
    <property type="match status" value="1"/>
</dbReference>
<organism evidence="27 28">
    <name type="scientific">Mola mola</name>
    <name type="common">Ocean sunfish</name>
    <name type="synonym">Tetraodon mola</name>
    <dbReference type="NCBI Taxonomy" id="94237"/>
    <lineage>
        <taxon>Eukaryota</taxon>
        <taxon>Metazoa</taxon>
        <taxon>Chordata</taxon>
        <taxon>Craniata</taxon>
        <taxon>Vertebrata</taxon>
        <taxon>Euteleostomi</taxon>
        <taxon>Actinopterygii</taxon>
        <taxon>Neopterygii</taxon>
        <taxon>Teleostei</taxon>
        <taxon>Neoteleostei</taxon>
        <taxon>Acanthomorphata</taxon>
        <taxon>Eupercaria</taxon>
        <taxon>Tetraodontiformes</taxon>
        <taxon>Molidae</taxon>
        <taxon>Mola</taxon>
    </lineage>
</organism>
<dbReference type="InterPro" id="IPR031357">
    <property type="entry name" value="Stealth_CR3"/>
</dbReference>
<dbReference type="InterPro" id="IPR021520">
    <property type="entry name" value="Stealth_CR2"/>
</dbReference>
<dbReference type="Pfam" id="PF11380">
    <property type="entry name" value="Stealth_CR2"/>
    <property type="match status" value="1"/>
</dbReference>
<feature type="region of interest" description="Disordered" evidence="22">
    <location>
        <begin position="606"/>
        <end position="639"/>
    </location>
</feature>
<dbReference type="AlphaFoldDB" id="A0A3Q3VSS1"/>
<feature type="domain" description="DMAP1-binding" evidence="26">
    <location>
        <begin position="664"/>
        <end position="760"/>
    </location>
</feature>
<dbReference type="PROSITE" id="PS50222">
    <property type="entry name" value="EF_HAND_2"/>
    <property type="match status" value="1"/>
</dbReference>
<dbReference type="EC" id="2.7.8.17" evidence="17"/>
<comment type="catalytic activity">
    <reaction evidence="15">
        <text>N(4)-[alpha-D-mannosyl-(1-&gt;2)-alpha-D-mannosyl-(glycan)]-L-asparaginyl-[protein] + UDP-N-acetyl-alpha-D-glucosamine = N(4)-[6-(N-acetyl-alpha-D-glucosaminyl-1-phospho)-alpha-D-mannosyl-(1-&gt;2)-alpha-D-mannosyl-(glycan)]-L-asparaginyl-[protein] + UMP + H(+)</text>
        <dbReference type="Rhea" id="RHEA:13581"/>
        <dbReference type="Rhea" id="RHEA-COMP:14507"/>
        <dbReference type="Rhea" id="RHEA-COMP:14508"/>
        <dbReference type="ChEBI" id="CHEBI:15378"/>
        <dbReference type="ChEBI" id="CHEBI:57705"/>
        <dbReference type="ChEBI" id="CHEBI:57865"/>
        <dbReference type="ChEBI" id="CHEBI:140357"/>
        <dbReference type="ChEBI" id="CHEBI:140369"/>
        <dbReference type="EC" id="2.7.8.17"/>
    </reaction>
</comment>